<keyword evidence="3 6" id="KW-1133">Transmembrane helix</keyword>
<evidence type="ECO:0000256" key="5">
    <source>
        <dbReference type="ARBA" id="ARBA00023157"/>
    </source>
</evidence>
<dbReference type="InterPro" id="IPR000832">
    <property type="entry name" value="GPCR_2_secretin-like"/>
</dbReference>
<dbReference type="PROSITE" id="PS50221">
    <property type="entry name" value="GAIN_B"/>
    <property type="match status" value="1"/>
</dbReference>
<keyword evidence="4 6" id="KW-0472">Membrane</keyword>
<evidence type="ECO:0000256" key="2">
    <source>
        <dbReference type="ARBA" id="ARBA00022692"/>
    </source>
</evidence>
<evidence type="ECO:0000256" key="7">
    <source>
        <dbReference type="SAM" id="SignalP"/>
    </source>
</evidence>
<sequence>MKWTCCSLMILLMTFWSTCVQKSENSQKNCMQHLNKQQCRKLKQNKASSQGTLKSNDTNWFEYRNCTDCLQICTFQNEGSSGSSDICQTLCFDVCSPCVLSSQCEQILLFDGGFTGQIQNSCNSTNATSNCRNIYNGSSPSNKSICILSFDVNASDLTNETCSFSDSGVWLSNNNNGRTNEYKIQITRDTDVRPTTPVCFVYRSQNCMNSNARLINCTQPAGNITWNCDNITCVDPNTICQSAKYTDCSGNTSNDDIITLNGSSAECYKCGNAFKKTEGHLNLNFTFPQESNVNYSDLINDLNKMVLKAMENKSSVSVSFNNISGIYVKPPRGTDFAPIYIMYSYNYSEFNIVEDKTQMSTFKRTFSVPKEAFEKAHNANSSTLFASLLKFPTFPKGNENCSLLNGEVYSIDMGEEISNLTNTFNLTFRSIDLKTSYPECRSWDGAGGTPNWTLSGCNTSYTNDAVTCECQHLTFFAVLMTPVTYLPSSDLNNLTYLTSIGCGLSLFFLSIALFMHFLLRKGRSSVSVHILISLFLALFLLNLSFLVNESVANTGNEIGCKFSAGVMHYSMLSAFSWFGLQALHLCLQLAQNVSGIQNYVVKLSILGWVPPALVVTATFIFQKYNKLTIVSDTKNSSMCWITDPVVHYVVNIGYYSIIFLFTFSTFVVMLRWLWLLRTKQPNIAMSRKKSRPSDALTIMGLCCILGLSWGFCFFAIGPMQIPALYIFTILNSLQGFFLFIYYYKSSRLVGEADALKEQSSYTTEVTEVENPYGKHKTI</sequence>
<feature type="transmembrane region" description="Helical" evidence="6">
    <location>
        <begin position="723"/>
        <end position="743"/>
    </location>
</feature>
<dbReference type="GO" id="GO:0007189">
    <property type="term" value="P:adenylate cyclase-activating G protein-coupled receptor signaling pathway"/>
    <property type="evidence" value="ECO:0007669"/>
    <property type="project" value="TreeGrafter"/>
</dbReference>
<accession>A0A8T0ANK5</accession>
<dbReference type="InterPro" id="IPR017981">
    <property type="entry name" value="GPCR_2-like_7TM"/>
</dbReference>
<dbReference type="OrthoDB" id="8951579at2759"/>
<feature type="domain" description="G-protein coupled receptors family 2 profile 2" evidence="9">
    <location>
        <begin position="494"/>
        <end position="746"/>
    </location>
</feature>
<keyword evidence="2 6" id="KW-0812">Transmembrane</keyword>
<dbReference type="SMART" id="SM00303">
    <property type="entry name" value="GPS"/>
    <property type="match status" value="1"/>
</dbReference>
<feature type="signal peptide" evidence="7">
    <location>
        <begin position="1"/>
        <end position="21"/>
    </location>
</feature>
<feature type="transmembrane region" description="Helical" evidence="6">
    <location>
        <begin position="652"/>
        <end position="674"/>
    </location>
</feature>
<evidence type="ECO:0000256" key="3">
    <source>
        <dbReference type="ARBA" id="ARBA00022989"/>
    </source>
</evidence>
<feature type="domain" description="GAIN-B" evidence="8">
    <location>
        <begin position="338"/>
        <end position="486"/>
    </location>
</feature>
<dbReference type="Gene3D" id="2.60.220.50">
    <property type="match status" value="1"/>
</dbReference>
<evidence type="ECO:0000256" key="6">
    <source>
        <dbReference type="SAM" id="Phobius"/>
    </source>
</evidence>
<comment type="subcellular location">
    <subcellularLocation>
        <location evidence="1">Membrane</location>
        <topology evidence="1">Multi-pass membrane protein</topology>
    </subcellularLocation>
</comment>
<evidence type="ECO:0000256" key="4">
    <source>
        <dbReference type="ARBA" id="ARBA00023136"/>
    </source>
</evidence>
<dbReference type="GO" id="GO:0005886">
    <property type="term" value="C:plasma membrane"/>
    <property type="evidence" value="ECO:0007669"/>
    <property type="project" value="TreeGrafter"/>
</dbReference>
<feature type="transmembrane region" description="Helical" evidence="6">
    <location>
        <begin position="526"/>
        <end position="547"/>
    </location>
</feature>
<proteinExistence type="predicted"/>
<dbReference type="Gene3D" id="1.20.1070.10">
    <property type="entry name" value="Rhodopsin 7-helix transmembrane proteins"/>
    <property type="match status" value="1"/>
</dbReference>
<evidence type="ECO:0008006" key="12">
    <source>
        <dbReference type="Google" id="ProtNLM"/>
    </source>
</evidence>
<dbReference type="Pfam" id="PF01825">
    <property type="entry name" value="GPS"/>
    <property type="match status" value="1"/>
</dbReference>
<dbReference type="PANTHER" id="PTHR12011:SF474">
    <property type="entry name" value="ADHESION G PROTEIN-COUPLED RECEPTOR G11-RELATED"/>
    <property type="match status" value="1"/>
</dbReference>
<reference evidence="10" key="1">
    <citation type="submission" date="2020-08" db="EMBL/GenBank/DDBJ databases">
        <title>Chromosome-level assembly of Southern catfish (Silurus meridionalis) provides insights into visual adaptation to the nocturnal and benthic lifestyles.</title>
        <authorList>
            <person name="Zhang Y."/>
            <person name="Wang D."/>
            <person name="Peng Z."/>
        </authorList>
    </citation>
    <scope>NUCLEOTIDE SEQUENCE</scope>
    <source>
        <strain evidence="10">SWU-2019-XX</strain>
        <tissue evidence="10">Muscle</tissue>
    </source>
</reference>
<keyword evidence="5" id="KW-1015">Disulfide bond</keyword>
<dbReference type="PRINTS" id="PR00249">
    <property type="entry name" value="GPCRSECRETIN"/>
</dbReference>
<dbReference type="InterPro" id="IPR000203">
    <property type="entry name" value="GPS"/>
</dbReference>
<feature type="transmembrane region" description="Helical" evidence="6">
    <location>
        <begin position="567"/>
        <end position="587"/>
    </location>
</feature>
<dbReference type="PANTHER" id="PTHR12011">
    <property type="entry name" value="ADHESION G-PROTEIN COUPLED RECEPTOR"/>
    <property type="match status" value="1"/>
</dbReference>
<dbReference type="Proteomes" id="UP000606274">
    <property type="component" value="Unassembled WGS sequence"/>
</dbReference>
<feature type="transmembrane region" description="Helical" evidence="6">
    <location>
        <begin position="695"/>
        <end position="717"/>
    </location>
</feature>
<evidence type="ECO:0000259" key="8">
    <source>
        <dbReference type="PROSITE" id="PS50221"/>
    </source>
</evidence>
<dbReference type="InterPro" id="IPR046338">
    <property type="entry name" value="GAIN_dom_sf"/>
</dbReference>
<evidence type="ECO:0000259" key="9">
    <source>
        <dbReference type="PROSITE" id="PS50261"/>
    </source>
</evidence>
<evidence type="ECO:0000313" key="10">
    <source>
        <dbReference type="EMBL" id="KAF7694522.1"/>
    </source>
</evidence>
<dbReference type="InterPro" id="IPR057244">
    <property type="entry name" value="GAIN_B"/>
</dbReference>
<keyword evidence="11" id="KW-1185">Reference proteome</keyword>
<dbReference type="AlphaFoldDB" id="A0A8T0ANK5"/>
<organism evidence="10 11">
    <name type="scientific">Silurus meridionalis</name>
    <name type="common">Southern catfish</name>
    <name type="synonym">Silurus soldatovi meridionalis</name>
    <dbReference type="NCBI Taxonomy" id="175797"/>
    <lineage>
        <taxon>Eukaryota</taxon>
        <taxon>Metazoa</taxon>
        <taxon>Chordata</taxon>
        <taxon>Craniata</taxon>
        <taxon>Vertebrata</taxon>
        <taxon>Euteleostomi</taxon>
        <taxon>Actinopterygii</taxon>
        <taxon>Neopterygii</taxon>
        <taxon>Teleostei</taxon>
        <taxon>Ostariophysi</taxon>
        <taxon>Siluriformes</taxon>
        <taxon>Siluridae</taxon>
        <taxon>Silurus</taxon>
    </lineage>
</organism>
<gene>
    <name evidence="10" type="ORF">HF521_008275</name>
</gene>
<protein>
    <recommendedName>
        <fullName evidence="12">Adhesion G-protein coupled receptor G1-like</fullName>
    </recommendedName>
</protein>
<name>A0A8T0ANK5_SILME</name>
<feature type="transmembrane region" description="Helical" evidence="6">
    <location>
        <begin position="599"/>
        <end position="621"/>
    </location>
</feature>
<feature type="transmembrane region" description="Helical" evidence="6">
    <location>
        <begin position="496"/>
        <end position="519"/>
    </location>
</feature>
<dbReference type="EMBL" id="JABFDY010000018">
    <property type="protein sequence ID" value="KAF7694522.1"/>
    <property type="molecule type" value="Genomic_DNA"/>
</dbReference>
<dbReference type="Pfam" id="PF00002">
    <property type="entry name" value="7tm_2"/>
    <property type="match status" value="1"/>
</dbReference>
<comment type="caution">
    <text evidence="10">The sequence shown here is derived from an EMBL/GenBank/DDBJ whole genome shotgun (WGS) entry which is preliminary data.</text>
</comment>
<dbReference type="GO" id="GO:0007166">
    <property type="term" value="P:cell surface receptor signaling pathway"/>
    <property type="evidence" value="ECO:0007669"/>
    <property type="project" value="InterPro"/>
</dbReference>
<keyword evidence="7" id="KW-0732">Signal</keyword>
<dbReference type="PROSITE" id="PS50261">
    <property type="entry name" value="G_PROTEIN_RECEP_F2_4"/>
    <property type="match status" value="1"/>
</dbReference>
<evidence type="ECO:0000256" key="1">
    <source>
        <dbReference type="ARBA" id="ARBA00004141"/>
    </source>
</evidence>
<evidence type="ECO:0000313" key="11">
    <source>
        <dbReference type="Proteomes" id="UP000606274"/>
    </source>
</evidence>
<feature type="chain" id="PRO_5035781288" description="Adhesion G-protein coupled receptor G1-like" evidence="7">
    <location>
        <begin position="22"/>
        <end position="778"/>
    </location>
</feature>
<dbReference type="GO" id="GO:0004930">
    <property type="term" value="F:G protein-coupled receptor activity"/>
    <property type="evidence" value="ECO:0007669"/>
    <property type="project" value="InterPro"/>
</dbReference>